<dbReference type="EMBL" id="NBNE01000528">
    <property type="protein sequence ID" value="OWZ18848.1"/>
    <property type="molecule type" value="Genomic_DNA"/>
</dbReference>
<organism evidence="1 2">
    <name type="scientific">Phytophthora megakarya</name>
    <dbReference type="NCBI Taxonomy" id="4795"/>
    <lineage>
        <taxon>Eukaryota</taxon>
        <taxon>Sar</taxon>
        <taxon>Stramenopiles</taxon>
        <taxon>Oomycota</taxon>
        <taxon>Peronosporomycetes</taxon>
        <taxon>Peronosporales</taxon>
        <taxon>Peronosporaceae</taxon>
        <taxon>Phytophthora</taxon>
    </lineage>
</organism>
<dbReference type="Proteomes" id="UP000198211">
    <property type="component" value="Unassembled WGS sequence"/>
</dbReference>
<name>A0A225WNI9_9STRA</name>
<evidence type="ECO:0000313" key="1">
    <source>
        <dbReference type="EMBL" id="OWZ18848.1"/>
    </source>
</evidence>
<gene>
    <name evidence="1" type="ORF">PHMEG_0007000</name>
</gene>
<keyword evidence="2" id="KW-1185">Reference proteome</keyword>
<proteinExistence type="predicted"/>
<protein>
    <submittedName>
        <fullName evidence="1">Uncharacterized protein</fullName>
    </submittedName>
</protein>
<comment type="caution">
    <text evidence="1">The sequence shown here is derived from an EMBL/GenBank/DDBJ whole genome shotgun (WGS) entry which is preliminary data.</text>
</comment>
<dbReference type="AlphaFoldDB" id="A0A225WNI9"/>
<accession>A0A225WNI9</accession>
<evidence type="ECO:0000313" key="2">
    <source>
        <dbReference type="Proteomes" id="UP000198211"/>
    </source>
</evidence>
<sequence length="71" mass="7812">MPMPVSFKFGTCVHILFTPKTRGNADLAGRESLAFRGVRKRSRRQTISRPPGRLANNGAVLSNIFAKLGIE</sequence>
<reference evidence="2" key="1">
    <citation type="submission" date="2017-03" db="EMBL/GenBank/DDBJ databases">
        <title>Phytopthora megakarya and P. palmivora, two closely related causual agents of cacao black pod achieved similar genome size and gene model numbers by different mechanisms.</title>
        <authorList>
            <person name="Ali S."/>
            <person name="Shao J."/>
            <person name="Larry D.J."/>
            <person name="Kronmiller B."/>
            <person name="Shen D."/>
            <person name="Strem M.D."/>
            <person name="Melnick R.L."/>
            <person name="Guiltinan M.J."/>
            <person name="Tyler B.M."/>
            <person name="Meinhardt L.W."/>
            <person name="Bailey B.A."/>
        </authorList>
    </citation>
    <scope>NUCLEOTIDE SEQUENCE [LARGE SCALE GENOMIC DNA]</scope>
    <source>
        <strain evidence="2">zdho120</strain>
    </source>
</reference>